<reference evidence="2" key="1">
    <citation type="submission" date="2020-12" db="EMBL/GenBank/DDBJ databases">
        <title>Genome reconstruction of Halomonas venusta strain DSM 4743.</title>
        <authorList>
            <person name="Aguirre-Garrido J.F."/>
            <person name="Hernandez-Soto L.M."/>
            <person name="Martinez-Abarca F."/>
        </authorList>
    </citation>
    <scope>NUCLEOTIDE SEQUENCE</scope>
    <source>
        <strain evidence="2">4743</strain>
    </source>
</reference>
<evidence type="ECO:0000256" key="1">
    <source>
        <dbReference type="SAM" id="MobiDB-lite"/>
    </source>
</evidence>
<accession>A0AAQ0CI90</accession>
<feature type="region of interest" description="Disordered" evidence="1">
    <location>
        <begin position="53"/>
        <end position="98"/>
    </location>
</feature>
<organism evidence="2 3">
    <name type="scientific">Vreelandella venusta</name>
    <dbReference type="NCBI Taxonomy" id="44935"/>
    <lineage>
        <taxon>Bacteria</taxon>
        <taxon>Pseudomonadati</taxon>
        <taxon>Pseudomonadota</taxon>
        <taxon>Gammaproteobacteria</taxon>
        <taxon>Oceanospirillales</taxon>
        <taxon>Halomonadaceae</taxon>
        <taxon>Vreelandella</taxon>
    </lineage>
</organism>
<dbReference type="Proteomes" id="UP000663479">
    <property type="component" value="Chromosome"/>
</dbReference>
<dbReference type="EMBL" id="CP066539">
    <property type="protein sequence ID" value="QRL05138.1"/>
    <property type="molecule type" value="Genomic_DNA"/>
</dbReference>
<feature type="compositionally biased region" description="Acidic residues" evidence="1">
    <location>
        <begin position="53"/>
        <end position="74"/>
    </location>
</feature>
<dbReference type="RefSeq" id="WP_146943465.1">
    <property type="nucleotide sequence ID" value="NZ_BJUL01000006.1"/>
</dbReference>
<dbReference type="AlphaFoldDB" id="A0AAQ0CI90"/>
<gene>
    <name evidence="2" type="ORF">JDS37_09485</name>
</gene>
<proteinExistence type="predicted"/>
<evidence type="ECO:0000313" key="2">
    <source>
        <dbReference type="EMBL" id="QRL05138.1"/>
    </source>
</evidence>
<evidence type="ECO:0000313" key="3">
    <source>
        <dbReference type="Proteomes" id="UP000663479"/>
    </source>
</evidence>
<sequence>MSQQFVVVRGQIEEGKKVLAKQGSPFTPRNKEEQERLLASGVIAPVIEAEEELFDDDGDDDQGSDDDQSGDDEQQQTFAQPDGDASPAKPAPTKRPRK</sequence>
<name>A0AAQ0CI90_9GAMM</name>
<protein>
    <submittedName>
        <fullName evidence="2">Uncharacterized protein</fullName>
    </submittedName>
</protein>